<evidence type="ECO:0008006" key="8">
    <source>
        <dbReference type="Google" id="ProtNLM"/>
    </source>
</evidence>
<accession>A0A221KCE2</accession>
<dbReference type="SUPFAM" id="SSF58104">
    <property type="entry name" value="Methyl-accepting chemotaxis protein (MCP) signaling domain"/>
    <property type="match status" value="1"/>
</dbReference>
<dbReference type="Pfam" id="PF00672">
    <property type="entry name" value="HAMP"/>
    <property type="match status" value="1"/>
</dbReference>
<sequence>MKIRQKLLWGALALSWLPLLLSAWWLWQGAVTLTERTVTTQMETHLQSLRDLKAQQVREEVESRLASVRALAQNRATLEAMQHLRDGFHRTAHDLPQFRRDVDVLHRQMQTYIEQGFGPEFQRRNAGRVPQLKTALSTRSADATLLQHIYIAANPFPLGQKERLMALAEPRFGYGDAHARHHPSLERAQKLLGFYDIFLIDTSTDEVVYTVFKELDFGSRLSDGIAANSKLAEAYAKVKNAKSPQDIYLSDFEPYGPSYNDQAAFVAVPLFEGERQIGVLAVQYPIDKINAAMSSGHAWAQIGLGQTGDVLLVGPDELMRSNARAMVDDAQRPAYLEQLEGRLEAPRWALLKAKHSTIGLVRWSNEATRAALTRHERGVAVQEGLLGQPVVVAYAPLELAGQSWAILAHMDLEEANAPLQALDWDLGMRTLGIAACVLLAVAGAMVWIRRRITQPVEQVRATVQAVTAGQWSARCRLAGDDELASLGQAVDQMLDERVGSLLLAVRDNEQLTQSAQALQQTVKRLSARDLTVRAIVSEDVMGALATSINQFSDAMGTTLGEVRGIAEQVLGTAESVERQTGRLGESVQSEHTALGRMTASLHQTTEHLRQVARLSETSNRAAEQATHATDAALRSVAATVQGMEQLRAAMSETEVRFKRLGERSQDISTVVTLIGTLAERTHTLAINATMQAATAGEAGRGFTVVAEEVQRLSESSRQAAQQITQLVHNIQAETRETVHLMNRLIAQMVGQLAQAQQAGGQMDQTRHVTIQLVQWVQQIASFSEQQTQLAHALQEVVDQLDQGSGQTRQALERQRSDTAALARGARRLAETVASFRLPLA</sequence>
<dbReference type="Gene3D" id="1.10.287.950">
    <property type="entry name" value="Methyl-accepting chemotaxis protein"/>
    <property type="match status" value="1"/>
</dbReference>
<gene>
    <name evidence="6" type="ORF">VITFI_CDS0861</name>
</gene>
<evidence type="ECO:0000313" key="7">
    <source>
        <dbReference type="Proteomes" id="UP000199729"/>
    </source>
</evidence>
<feature type="domain" description="HAMP" evidence="5">
    <location>
        <begin position="450"/>
        <end position="502"/>
    </location>
</feature>
<dbReference type="SMART" id="SM00283">
    <property type="entry name" value="MA"/>
    <property type="match status" value="1"/>
</dbReference>
<dbReference type="PANTHER" id="PTHR32089:SF112">
    <property type="entry name" value="LYSOZYME-LIKE PROTEIN-RELATED"/>
    <property type="match status" value="1"/>
</dbReference>
<dbReference type="EMBL" id="CP022423">
    <property type="protein sequence ID" value="ASM76639.1"/>
    <property type="molecule type" value="Genomic_DNA"/>
</dbReference>
<evidence type="ECO:0000313" key="6">
    <source>
        <dbReference type="EMBL" id="ASM76639.1"/>
    </source>
</evidence>
<protein>
    <recommendedName>
        <fullName evidence="8">Methyl-accepting chemotaxis protein</fullName>
    </recommendedName>
</protein>
<dbReference type="AlphaFoldDB" id="A0A221KCE2"/>
<dbReference type="Proteomes" id="UP000199729">
    <property type="component" value="Chromosome"/>
</dbReference>
<dbReference type="GO" id="GO:0016020">
    <property type="term" value="C:membrane"/>
    <property type="evidence" value="ECO:0007669"/>
    <property type="project" value="InterPro"/>
</dbReference>
<dbReference type="InterPro" id="IPR004089">
    <property type="entry name" value="MCPsignal_dom"/>
</dbReference>
<proteinExistence type="inferred from homology"/>
<feature type="domain" description="HAMP" evidence="5">
    <location>
        <begin position="509"/>
        <end position="560"/>
    </location>
</feature>
<evidence type="ECO:0000256" key="3">
    <source>
        <dbReference type="PROSITE-ProRule" id="PRU00284"/>
    </source>
</evidence>
<keyword evidence="1 3" id="KW-0807">Transducer</keyword>
<dbReference type="KEGG" id="vff:VITFI_CDS0861"/>
<dbReference type="InterPro" id="IPR003660">
    <property type="entry name" value="HAMP_dom"/>
</dbReference>
<dbReference type="PANTHER" id="PTHR32089">
    <property type="entry name" value="METHYL-ACCEPTING CHEMOTAXIS PROTEIN MCPB"/>
    <property type="match status" value="1"/>
</dbReference>
<feature type="domain" description="Methyl-accepting transducer" evidence="4">
    <location>
        <begin position="565"/>
        <end position="801"/>
    </location>
</feature>
<dbReference type="SMART" id="SM00304">
    <property type="entry name" value="HAMP"/>
    <property type="match status" value="2"/>
</dbReference>
<dbReference type="GO" id="GO:0007165">
    <property type="term" value="P:signal transduction"/>
    <property type="evidence" value="ECO:0007669"/>
    <property type="project" value="UniProtKB-KW"/>
</dbReference>
<evidence type="ECO:0000256" key="1">
    <source>
        <dbReference type="ARBA" id="ARBA00023224"/>
    </source>
</evidence>
<dbReference type="PROSITE" id="PS50111">
    <property type="entry name" value="CHEMOTAXIS_TRANSDUC_2"/>
    <property type="match status" value="1"/>
</dbReference>
<dbReference type="SUPFAM" id="SSF158472">
    <property type="entry name" value="HAMP domain-like"/>
    <property type="match status" value="1"/>
</dbReference>
<dbReference type="Gene3D" id="6.10.340.10">
    <property type="match status" value="1"/>
</dbReference>
<evidence type="ECO:0000256" key="2">
    <source>
        <dbReference type="ARBA" id="ARBA00029447"/>
    </source>
</evidence>
<keyword evidence="7" id="KW-1185">Reference proteome</keyword>
<organism evidence="6 7">
    <name type="scientific">Vitreoscilla filiformis</name>
    <dbReference type="NCBI Taxonomy" id="63"/>
    <lineage>
        <taxon>Bacteria</taxon>
        <taxon>Pseudomonadati</taxon>
        <taxon>Pseudomonadota</taxon>
        <taxon>Betaproteobacteria</taxon>
        <taxon>Neisseriales</taxon>
        <taxon>Neisseriaceae</taxon>
        <taxon>Vitreoscilla</taxon>
    </lineage>
</organism>
<evidence type="ECO:0000259" key="4">
    <source>
        <dbReference type="PROSITE" id="PS50111"/>
    </source>
</evidence>
<dbReference type="PROSITE" id="PS50885">
    <property type="entry name" value="HAMP"/>
    <property type="match status" value="2"/>
</dbReference>
<comment type="similarity">
    <text evidence="2">Belongs to the methyl-accepting chemotaxis (MCP) protein family.</text>
</comment>
<name>A0A221KCE2_VITFI</name>
<dbReference type="RefSeq" id="WP_198301608.1">
    <property type="nucleotide sequence ID" value="NZ_CP022423.1"/>
</dbReference>
<dbReference type="Pfam" id="PF00015">
    <property type="entry name" value="MCPsignal"/>
    <property type="match status" value="1"/>
</dbReference>
<dbReference type="CDD" id="cd06225">
    <property type="entry name" value="HAMP"/>
    <property type="match status" value="2"/>
</dbReference>
<evidence type="ECO:0000259" key="5">
    <source>
        <dbReference type="PROSITE" id="PS50885"/>
    </source>
</evidence>
<reference evidence="6 7" key="1">
    <citation type="submission" date="2017-07" db="EMBL/GenBank/DDBJ databases">
        <title>Complete Genome Sequence of the cosmetic ferment Vitreoscilla filiformis (ATCC15551).</title>
        <authorList>
            <person name="Contreras S."/>
            <person name="Sagory-Zalkind P."/>
            <person name="Blanquart H."/>
            <person name="Iltis A."/>
            <person name="Morand S.C."/>
        </authorList>
    </citation>
    <scope>NUCLEOTIDE SEQUENCE [LARGE SCALE GENOMIC DNA]</scope>
    <source>
        <strain evidence="6 7">ATCC 15551</strain>
    </source>
</reference>